<gene>
    <name evidence="1" type="ORF">QJ522_07795</name>
</gene>
<dbReference type="EMBL" id="JASCXX010000007">
    <property type="protein sequence ID" value="MDI6448946.1"/>
    <property type="molecule type" value="Genomic_DNA"/>
</dbReference>
<evidence type="ECO:0000313" key="2">
    <source>
        <dbReference type="Proteomes" id="UP001431776"/>
    </source>
</evidence>
<accession>A0AAW6TYI7</accession>
<sequence>MVRAIAGSIIVVLLVGSSALALGDIFQGFSFETNLTGSIELPAGPGSGSLFQNVMLGNNQEAESVGTAASQGLQGMLMQSGNADGLCAGLTVDQTLFAISIDPTGQSGSAGQIQNISGSLGQIGQGQGVGVIGTQFLAKGLGPGSADASNSVFLNQGQEASNVLGAASEMSCLAVMQNSEVSGGPGSIGSVITGMQAGTAQVQTVGQLAQ</sequence>
<proteinExistence type="predicted"/>
<dbReference type="AlphaFoldDB" id="A0AAW6TYI7"/>
<keyword evidence="2" id="KW-1185">Reference proteome</keyword>
<evidence type="ECO:0000313" key="1">
    <source>
        <dbReference type="EMBL" id="MDI6448946.1"/>
    </source>
</evidence>
<comment type="caution">
    <text evidence="1">The sequence shown here is derived from an EMBL/GenBank/DDBJ whole genome shotgun (WGS) entry which is preliminary data.</text>
</comment>
<reference evidence="1" key="1">
    <citation type="submission" date="2023-05" db="EMBL/GenBank/DDBJ databases">
        <title>Anaerotaeda fermentans gen. nov., sp. nov., a novel anaerobic planctomycete of the new family within the order Sedimentisphaerales isolated from Taman Peninsula, Russia.</title>
        <authorList>
            <person name="Khomyakova M.A."/>
            <person name="Merkel A.Y."/>
            <person name="Slobodkin A.I."/>
        </authorList>
    </citation>
    <scope>NUCLEOTIDE SEQUENCE</scope>
    <source>
        <strain evidence="1">M17dextr</strain>
    </source>
</reference>
<name>A0AAW6TYI7_9BACT</name>
<dbReference type="Proteomes" id="UP001431776">
    <property type="component" value="Unassembled WGS sequence"/>
</dbReference>
<organism evidence="1 2">
    <name type="scientific">Anaerobaca lacustris</name>
    <dbReference type="NCBI Taxonomy" id="3044600"/>
    <lineage>
        <taxon>Bacteria</taxon>
        <taxon>Pseudomonadati</taxon>
        <taxon>Planctomycetota</taxon>
        <taxon>Phycisphaerae</taxon>
        <taxon>Sedimentisphaerales</taxon>
        <taxon>Anaerobacaceae</taxon>
        <taxon>Anaerobaca</taxon>
    </lineage>
</organism>
<protein>
    <submittedName>
        <fullName evidence="1">Uncharacterized protein</fullName>
    </submittedName>
</protein>
<dbReference type="RefSeq" id="WP_349244355.1">
    <property type="nucleotide sequence ID" value="NZ_JASCXX010000007.1"/>
</dbReference>